<protein>
    <submittedName>
        <fullName evidence="10">Putative ABC transport system ATP-binding protein</fullName>
    </submittedName>
</protein>
<dbReference type="InterPro" id="IPR003593">
    <property type="entry name" value="AAA+_ATPase"/>
</dbReference>
<sequence length="245" mass="26771">MPLVELKSVTKTYRLGEVTVNALDDVSLSVDEGAFAALTGPSGSGKTTLLNLIGCLDRPDTGTVLIDGRPTGKLAEKQLDHLRSRVAGMIFQSFNLVPVLTARENVELPLHLHPLSRAERAARVDDALASVGLTRWADFQPDRLSGGQRQRVAVARALVMKPRLILADEPTASLDTANAVALVDLMRQLNEEQRVTFLFSTHDDRLLQCVREVVELRDGRIVNMGAPKHRAEASHGLRCVSAEVR</sequence>
<evidence type="ECO:0000259" key="9">
    <source>
        <dbReference type="PROSITE" id="PS50893"/>
    </source>
</evidence>
<keyword evidence="6" id="KW-0472">Membrane</keyword>
<comment type="similarity">
    <text evidence="8">Belongs to the ABC transporter superfamily. Macrolide exporter (TC 3.A.1.122) family.</text>
</comment>
<keyword evidence="4" id="KW-0547">Nucleotide-binding</keyword>
<dbReference type="STRING" id="667676.SAMN05192539_1007231"/>
<dbReference type="Proteomes" id="UP000198866">
    <property type="component" value="Unassembled WGS sequence"/>
</dbReference>
<evidence type="ECO:0000256" key="2">
    <source>
        <dbReference type="ARBA" id="ARBA00022475"/>
    </source>
</evidence>
<dbReference type="GO" id="GO:0022857">
    <property type="term" value="F:transmembrane transporter activity"/>
    <property type="evidence" value="ECO:0007669"/>
    <property type="project" value="TreeGrafter"/>
</dbReference>
<dbReference type="InterPro" id="IPR015854">
    <property type="entry name" value="ABC_transpr_LolD-like"/>
</dbReference>
<keyword evidence="11" id="KW-1185">Reference proteome</keyword>
<feature type="domain" description="ABC transporter" evidence="9">
    <location>
        <begin position="4"/>
        <end position="243"/>
    </location>
</feature>
<name>A0A1H6WV47_9BURK</name>
<evidence type="ECO:0000256" key="6">
    <source>
        <dbReference type="ARBA" id="ARBA00022989"/>
    </source>
</evidence>
<dbReference type="InterPro" id="IPR027417">
    <property type="entry name" value="P-loop_NTPase"/>
</dbReference>
<evidence type="ECO:0000256" key="5">
    <source>
        <dbReference type="ARBA" id="ARBA00022840"/>
    </source>
</evidence>
<keyword evidence="1" id="KW-0813">Transport</keyword>
<evidence type="ECO:0000256" key="8">
    <source>
        <dbReference type="ARBA" id="ARBA00038388"/>
    </source>
</evidence>
<accession>A0A1H6WV47</accession>
<dbReference type="InterPro" id="IPR017911">
    <property type="entry name" value="MacB-like_ATP-bd"/>
</dbReference>
<dbReference type="InterPro" id="IPR017871">
    <property type="entry name" value="ABC_transporter-like_CS"/>
</dbReference>
<dbReference type="Pfam" id="PF00005">
    <property type="entry name" value="ABC_tran"/>
    <property type="match status" value="1"/>
</dbReference>
<evidence type="ECO:0000313" key="11">
    <source>
        <dbReference type="Proteomes" id="UP000198866"/>
    </source>
</evidence>
<dbReference type="OrthoDB" id="4814201at2"/>
<evidence type="ECO:0000256" key="3">
    <source>
        <dbReference type="ARBA" id="ARBA00022519"/>
    </source>
</evidence>
<dbReference type="PROSITE" id="PS50893">
    <property type="entry name" value="ABC_TRANSPORTER_2"/>
    <property type="match status" value="1"/>
</dbReference>
<keyword evidence="5 10" id="KW-0067">ATP-binding</keyword>
<dbReference type="SUPFAM" id="SSF52540">
    <property type="entry name" value="P-loop containing nucleoside triphosphate hydrolases"/>
    <property type="match status" value="1"/>
</dbReference>
<dbReference type="GO" id="GO:0005886">
    <property type="term" value="C:plasma membrane"/>
    <property type="evidence" value="ECO:0007669"/>
    <property type="project" value="TreeGrafter"/>
</dbReference>
<keyword evidence="3" id="KW-0997">Cell inner membrane</keyword>
<dbReference type="GO" id="GO:0098796">
    <property type="term" value="C:membrane protein complex"/>
    <property type="evidence" value="ECO:0007669"/>
    <property type="project" value="UniProtKB-ARBA"/>
</dbReference>
<dbReference type="InterPro" id="IPR003439">
    <property type="entry name" value="ABC_transporter-like_ATP-bd"/>
</dbReference>
<evidence type="ECO:0000313" key="10">
    <source>
        <dbReference type="EMBL" id="SEJ19716.1"/>
    </source>
</evidence>
<keyword evidence="6" id="KW-1133">Transmembrane helix</keyword>
<dbReference type="EMBL" id="FNYE01000007">
    <property type="protein sequence ID" value="SEJ19716.1"/>
    <property type="molecule type" value="Genomic_DNA"/>
</dbReference>
<dbReference type="FunFam" id="3.40.50.300:FF:000032">
    <property type="entry name" value="Export ABC transporter ATP-binding protein"/>
    <property type="match status" value="1"/>
</dbReference>
<dbReference type="GO" id="GO:0046677">
    <property type="term" value="P:response to antibiotic"/>
    <property type="evidence" value="ECO:0007669"/>
    <property type="project" value="UniProtKB-KW"/>
</dbReference>
<dbReference type="AlphaFoldDB" id="A0A1H6WV47"/>
<keyword evidence="7" id="KW-0046">Antibiotic resistance</keyword>
<dbReference type="GO" id="GO:0005524">
    <property type="term" value="F:ATP binding"/>
    <property type="evidence" value="ECO:0007669"/>
    <property type="project" value="UniProtKB-KW"/>
</dbReference>
<dbReference type="SMART" id="SM00382">
    <property type="entry name" value="AAA"/>
    <property type="match status" value="1"/>
</dbReference>
<dbReference type="PANTHER" id="PTHR24220">
    <property type="entry name" value="IMPORT ATP-BINDING PROTEIN"/>
    <property type="match status" value="1"/>
</dbReference>
<dbReference type="Gene3D" id="3.40.50.300">
    <property type="entry name" value="P-loop containing nucleotide triphosphate hydrolases"/>
    <property type="match status" value="1"/>
</dbReference>
<dbReference type="CDD" id="cd03255">
    <property type="entry name" value="ABC_MJ0796_LolCDE_FtsE"/>
    <property type="match status" value="1"/>
</dbReference>
<organism evidence="10 11">
    <name type="scientific">Paraburkholderia diazotrophica</name>
    <dbReference type="NCBI Taxonomy" id="667676"/>
    <lineage>
        <taxon>Bacteria</taxon>
        <taxon>Pseudomonadati</taxon>
        <taxon>Pseudomonadota</taxon>
        <taxon>Betaproteobacteria</taxon>
        <taxon>Burkholderiales</taxon>
        <taxon>Burkholderiaceae</taxon>
        <taxon>Paraburkholderia</taxon>
    </lineage>
</organism>
<dbReference type="PROSITE" id="PS00211">
    <property type="entry name" value="ABC_TRANSPORTER_1"/>
    <property type="match status" value="1"/>
</dbReference>
<dbReference type="GO" id="GO:0016887">
    <property type="term" value="F:ATP hydrolysis activity"/>
    <property type="evidence" value="ECO:0007669"/>
    <property type="project" value="InterPro"/>
</dbReference>
<reference evidence="11" key="1">
    <citation type="submission" date="2016-10" db="EMBL/GenBank/DDBJ databases">
        <authorList>
            <person name="Varghese N."/>
            <person name="Submissions S."/>
        </authorList>
    </citation>
    <scope>NUCLEOTIDE SEQUENCE [LARGE SCALE GENOMIC DNA]</scope>
    <source>
        <strain evidence="11">LMG 26031</strain>
    </source>
</reference>
<gene>
    <name evidence="10" type="ORF">SAMN05192539_1007231</name>
</gene>
<proteinExistence type="inferred from homology"/>
<evidence type="ECO:0000256" key="1">
    <source>
        <dbReference type="ARBA" id="ARBA00022448"/>
    </source>
</evidence>
<evidence type="ECO:0000256" key="7">
    <source>
        <dbReference type="ARBA" id="ARBA00023251"/>
    </source>
</evidence>
<evidence type="ECO:0000256" key="4">
    <source>
        <dbReference type="ARBA" id="ARBA00022741"/>
    </source>
</evidence>
<keyword evidence="6" id="KW-0812">Transmembrane</keyword>
<keyword evidence="2" id="KW-1003">Cell membrane</keyword>